<protein>
    <submittedName>
        <fullName evidence="7">Kynurenine 3-monooxygenase</fullName>
    </submittedName>
</protein>
<dbReference type="Gene3D" id="3.50.50.60">
    <property type="entry name" value="FAD/NAD(P)-binding domain"/>
    <property type="match status" value="2"/>
</dbReference>
<keyword evidence="3" id="KW-0274">FAD</keyword>
<dbReference type="GO" id="GO:0071949">
    <property type="term" value="F:FAD binding"/>
    <property type="evidence" value="ECO:0007669"/>
    <property type="project" value="InterPro"/>
</dbReference>
<dbReference type="InterPro" id="IPR002938">
    <property type="entry name" value="FAD-bd"/>
</dbReference>
<dbReference type="Proteomes" id="UP000077069">
    <property type="component" value="Unassembled WGS sequence"/>
</dbReference>
<dbReference type="STRING" id="1460663.A0A177CPB8"/>
<evidence type="ECO:0000256" key="4">
    <source>
        <dbReference type="ARBA" id="ARBA00023002"/>
    </source>
</evidence>
<organism evidence="7 8">
    <name type="scientific">Paraphaeosphaeria sporulosa</name>
    <dbReference type="NCBI Taxonomy" id="1460663"/>
    <lineage>
        <taxon>Eukaryota</taxon>
        <taxon>Fungi</taxon>
        <taxon>Dikarya</taxon>
        <taxon>Ascomycota</taxon>
        <taxon>Pezizomycotina</taxon>
        <taxon>Dothideomycetes</taxon>
        <taxon>Pleosporomycetidae</taxon>
        <taxon>Pleosporales</taxon>
        <taxon>Massarineae</taxon>
        <taxon>Didymosphaeriaceae</taxon>
        <taxon>Paraphaeosphaeria</taxon>
    </lineage>
</organism>
<dbReference type="GeneID" id="28767483"/>
<dbReference type="SUPFAM" id="SSF51905">
    <property type="entry name" value="FAD/NAD(P)-binding domain"/>
    <property type="match status" value="1"/>
</dbReference>
<dbReference type="GO" id="GO:0004497">
    <property type="term" value="F:monooxygenase activity"/>
    <property type="evidence" value="ECO:0007669"/>
    <property type="project" value="UniProtKB-KW"/>
</dbReference>
<dbReference type="InterPro" id="IPR036188">
    <property type="entry name" value="FAD/NAD-bd_sf"/>
</dbReference>
<evidence type="ECO:0000256" key="1">
    <source>
        <dbReference type="ARBA" id="ARBA00007992"/>
    </source>
</evidence>
<dbReference type="PANTHER" id="PTHR13789:SF309">
    <property type="entry name" value="PUTATIVE (AFU_ORTHOLOGUE AFUA_6G14510)-RELATED"/>
    <property type="match status" value="1"/>
</dbReference>
<dbReference type="InParanoid" id="A0A177CPB8"/>
<dbReference type="RefSeq" id="XP_018039004.1">
    <property type="nucleotide sequence ID" value="XM_018183997.1"/>
</dbReference>
<dbReference type="PANTHER" id="PTHR13789">
    <property type="entry name" value="MONOOXYGENASE"/>
    <property type="match status" value="1"/>
</dbReference>
<proteinExistence type="inferred from homology"/>
<reference evidence="7 8" key="1">
    <citation type="submission" date="2016-05" db="EMBL/GenBank/DDBJ databases">
        <title>Comparative analysis of secretome profiles of manganese(II)-oxidizing ascomycete fungi.</title>
        <authorList>
            <consortium name="DOE Joint Genome Institute"/>
            <person name="Zeiner C.A."/>
            <person name="Purvine S.O."/>
            <person name="Zink E.M."/>
            <person name="Wu S."/>
            <person name="Pasa-Tolic L."/>
            <person name="Chaput D.L."/>
            <person name="Haridas S."/>
            <person name="Grigoriev I.V."/>
            <person name="Santelli C.M."/>
            <person name="Hansel C.M."/>
        </authorList>
    </citation>
    <scope>NUCLEOTIDE SEQUENCE [LARGE SCALE GENOMIC DNA]</scope>
    <source>
        <strain evidence="7 8">AP3s5-JAC2a</strain>
    </source>
</reference>
<keyword evidence="8" id="KW-1185">Reference proteome</keyword>
<keyword evidence="2" id="KW-0285">Flavoprotein</keyword>
<dbReference type="OrthoDB" id="16820at2759"/>
<dbReference type="EMBL" id="KV441550">
    <property type="protein sequence ID" value="OAG08639.1"/>
    <property type="molecule type" value="Genomic_DNA"/>
</dbReference>
<evidence type="ECO:0000313" key="7">
    <source>
        <dbReference type="EMBL" id="OAG08639.1"/>
    </source>
</evidence>
<dbReference type="InterPro" id="IPR050493">
    <property type="entry name" value="FAD-dep_Monooxygenase_BioMet"/>
</dbReference>
<evidence type="ECO:0000256" key="2">
    <source>
        <dbReference type="ARBA" id="ARBA00022630"/>
    </source>
</evidence>
<evidence type="ECO:0000313" key="8">
    <source>
        <dbReference type="Proteomes" id="UP000077069"/>
    </source>
</evidence>
<evidence type="ECO:0000256" key="3">
    <source>
        <dbReference type="ARBA" id="ARBA00022827"/>
    </source>
</evidence>
<keyword evidence="4" id="KW-0560">Oxidoreductase</keyword>
<gene>
    <name evidence="7" type="ORF">CC84DRAFT_1239972</name>
</gene>
<evidence type="ECO:0000259" key="6">
    <source>
        <dbReference type="Pfam" id="PF01494"/>
    </source>
</evidence>
<accession>A0A177CPB8</accession>
<comment type="similarity">
    <text evidence="1">Belongs to the paxM FAD-dependent monooxygenase family.</text>
</comment>
<dbReference type="AlphaFoldDB" id="A0A177CPB8"/>
<evidence type="ECO:0000256" key="5">
    <source>
        <dbReference type="ARBA" id="ARBA00023033"/>
    </source>
</evidence>
<keyword evidence="5 7" id="KW-0503">Monooxygenase</keyword>
<sequence>MHPTDVNATGQGYTLALALHRLHIPSIIYEARSRYYNPGGGLMLSPNALRALDSLGAYKRLLDKALHFDKLYFKNAKNETTDIYYFGSRTIYGYPAMRMMRKELLDKLLVMLRERNIPVFFDSAMATVDYDRPDLDTKAHPTYAGILGISCVVQRSQLRIPDNYGLPAIAMGKPGGFLLIPQEPKNQMALRSISGRSDCSQNKHKLYNTIHKNQTDWPDIVQSALEAIPPDIMGFWAFYGLAPLSSWLSESKRVIYIGDVAHAIRPTVSQGDNQAIEDACSLASLLSKPSPAVHLEEAAALWQSYRQERIRKILDLTQQMNAKRLPEAEKAKLPPNAIWTDSSLMRGEGGELRWLYDPDMSVEAEKWAQELTVKGSA</sequence>
<dbReference type="Pfam" id="PF01494">
    <property type="entry name" value="FAD_binding_3"/>
    <property type="match status" value="1"/>
</dbReference>
<feature type="domain" description="FAD-binding" evidence="6">
    <location>
        <begin position="251"/>
        <end position="311"/>
    </location>
</feature>
<name>A0A177CPB8_9PLEO</name>